<dbReference type="KEGG" id="psez:HME7025_00106"/>
<gene>
    <name evidence="1" type="ORF">HME7025_00106</name>
</gene>
<name>A0A2S2DRG7_9BACT</name>
<sequence>MFGIRINNEWVDLSPSMSDGQSPIKLSRYNSLFDFEGISGSQVNDFSVPFTPKNDEIFGWFRLPQIKYNYQEYYCEKVADGYIIERGYVTIVNCTESEYVLTFSQNLSEIFGVYHNMPMNQFPLGIVPIAPIKDANHLTDAICWPTVDNNLFYGTNTLAGFTGKMNSWSGLTLNDIARVPMVFLRHFFEQLANRCSFKFKGTFFTSDIFKRMVFVNTQSIDFKYEIFLEDHLPADLTISEFIKELRKLLNLAIYFDITNRIMYAYWGNELLDKPVRRNWTKKVTPSTARTPELANRLELDWELDSNDNLFKPNIYYPLPTGFSKYQSNATGEIFQIKSKISTIVEVSGTAIMEQIGISSRFNQTGSKFSPRIAFWKGLVYDDPTISNAMDGLTLGFVGSNPIITKCYWNYEKLRRNTCYKTVIADLNAIDLYAIDWHNNPDADHAVFIDGKEYYITQVEVLLPLQGVSKLYLMEKP</sequence>
<dbReference type="AlphaFoldDB" id="A0A2S2DRG7"/>
<keyword evidence="2" id="KW-1185">Reference proteome</keyword>
<dbReference type="EMBL" id="CP029346">
    <property type="protein sequence ID" value="AWL07991.1"/>
    <property type="molecule type" value="Genomic_DNA"/>
</dbReference>
<reference evidence="2" key="1">
    <citation type="submission" date="2018-05" db="EMBL/GenBank/DDBJ databases">
        <title>Pseudarcicella sp. HME7025 Genome sequencing and assembly.</title>
        <authorList>
            <person name="Kim H."/>
            <person name="Kang H."/>
            <person name="Joh K."/>
        </authorList>
    </citation>
    <scope>NUCLEOTIDE SEQUENCE [LARGE SCALE GENOMIC DNA]</scope>
    <source>
        <strain evidence="2">HME7025</strain>
    </source>
</reference>
<accession>A0A2S2DRG7</accession>
<proteinExistence type="predicted"/>
<evidence type="ECO:0000313" key="2">
    <source>
        <dbReference type="Proteomes" id="UP000245468"/>
    </source>
</evidence>
<protein>
    <submittedName>
        <fullName evidence="1">Uncharacterized protein</fullName>
    </submittedName>
</protein>
<evidence type="ECO:0000313" key="1">
    <source>
        <dbReference type="EMBL" id="AWL07991.1"/>
    </source>
</evidence>
<dbReference type="Proteomes" id="UP000245468">
    <property type="component" value="Chromosome"/>
</dbReference>
<dbReference type="RefSeq" id="WP_109321771.1">
    <property type="nucleotide sequence ID" value="NZ_CP029346.1"/>
</dbReference>
<organism evidence="1 2">
    <name type="scientific">Aquirufa nivalisilvae</name>
    <dbReference type="NCBI Taxonomy" id="2516557"/>
    <lineage>
        <taxon>Bacteria</taxon>
        <taxon>Pseudomonadati</taxon>
        <taxon>Bacteroidota</taxon>
        <taxon>Cytophagia</taxon>
        <taxon>Cytophagales</taxon>
        <taxon>Flectobacillaceae</taxon>
        <taxon>Aquirufa</taxon>
    </lineage>
</organism>
<dbReference type="OrthoDB" id="1287238at2"/>